<dbReference type="AlphaFoldDB" id="A0A6H5I937"/>
<dbReference type="Pfam" id="PF16900">
    <property type="entry name" value="REPA_OB_2"/>
    <property type="match status" value="1"/>
</dbReference>
<organism evidence="3 4">
    <name type="scientific">Trichogramma brassicae</name>
    <dbReference type="NCBI Taxonomy" id="86971"/>
    <lineage>
        <taxon>Eukaryota</taxon>
        <taxon>Metazoa</taxon>
        <taxon>Ecdysozoa</taxon>
        <taxon>Arthropoda</taxon>
        <taxon>Hexapoda</taxon>
        <taxon>Insecta</taxon>
        <taxon>Pterygota</taxon>
        <taxon>Neoptera</taxon>
        <taxon>Endopterygota</taxon>
        <taxon>Hymenoptera</taxon>
        <taxon>Apocrita</taxon>
        <taxon>Proctotrupomorpha</taxon>
        <taxon>Chalcidoidea</taxon>
        <taxon>Trichogrammatidae</taxon>
        <taxon>Trichogramma</taxon>
    </lineage>
</organism>
<gene>
    <name evidence="3" type="ORF">TBRA_LOCUS6365</name>
</gene>
<evidence type="ECO:0000313" key="4">
    <source>
        <dbReference type="Proteomes" id="UP000479190"/>
    </source>
</evidence>
<dbReference type="OrthoDB" id="1751331at2759"/>
<dbReference type="GO" id="GO:0003677">
    <property type="term" value="F:DNA binding"/>
    <property type="evidence" value="ECO:0007669"/>
    <property type="project" value="UniProtKB-KW"/>
</dbReference>
<evidence type="ECO:0000256" key="1">
    <source>
        <dbReference type="ARBA" id="ARBA00023125"/>
    </source>
</evidence>
<keyword evidence="1" id="KW-0238">DNA-binding</keyword>
<protein>
    <recommendedName>
        <fullName evidence="2">Replication protein A OB domain-containing protein</fullName>
    </recommendedName>
</protein>
<dbReference type="EMBL" id="CADCXV010000743">
    <property type="protein sequence ID" value="CAB0034467.1"/>
    <property type="molecule type" value="Genomic_DNA"/>
</dbReference>
<evidence type="ECO:0000313" key="3">
    <source>
        <dbReference type="EMBL" id="CAB0034467.1"/>
    </source>
</evidence>
<dbReference type="InterPro" id="IPR012340">
    <property type="entry name" value="NA-bd_OB-fold"/>
</dbReference>
<proteinExistence type="predicted"/>
<feature type="domain" description="Replication protein A OB" evidence="2">
    <location>
        <begin position="55"/>
        <end position="148"/>
    </location>
</feature>
<evidence type="ECO:0000259" key="2">
    <source>
        <dbReference type="Pfam" id="PF16900"/>
    </source>
</evidence>
<dbReference type="CDD" id="cd04475">
    <property type="entry name" value="RPA1_DBD_B"/>
    <property type="match status" value="1"/>
</dbReference>
<reference evidence="3 4" key="1">
    <citation type="submission" date="2020-02" db="EMBL/GenBank/DDBJ databases">
        <authorList>
            <person name="Ferguson B K."/>
        </authorList>
    </citation>
    <scope>NUCLEOTIDE SEQUENCE [LARGE SCALE GENOMIC DNA]</scope>
</reference>
<name>A0A6H5I937_9HYME</name>
<accession>A0A6H5I937</accession>
<dbReference type="Gene3D" id="2.40.50.140">
    <property type="entry name" value="Nucleic acid-binding proteins"/>
    <property type="match status" value="1"/>
</dbReference>
<sequence length="163" mass="18565">MILQIYNSKIRPANLSFNAIDNDYELVIADYTTIHEIIDSPEIHTDLEQFFTNFSDVCDKAKDKAINVVGIVKHVGDIESIISKSGDDLRKRAVTLIDETKNTIQLTMWNTLADLWEYKVKDVLTLKGVGINYYMGYYAIKSFASTVITKDDDNERTKNDTSN</sequence>
<dbReference type="SUPFAM" id="SSF50249">
    <property type="entry name" value="Nucleic acid-binding proteins"/>
    <property type="match status" value="1"/>
</dbReference>
<dbReference type="Proteomes" id="UP000479190">
    <property type="component" value="Unassembled WGS sequence"/>
</dbReference>
<dbReference type="InterPro" id="IPR031657">
    <property type="entry name" value="REPA_OB_2"/>
</dbReference>
<keyword evidence="4" id="KW-1185">Reference proteome</keyword>